<dbReference type="SUPFAM" id="SSF52218">
    <property type="entry name" value="Flavoproteins"/>
    <property type="match status" value="1"/>
</dbReference>
<dbReference type="Proteomes" id="UP000885936">
    <property type="component" value="Unassembled WGS sequence"/>
</dbReference>
<evidence type="ECO:0000256" key="5">
    <source>
        <dbReference type="ARBA" id="ARBA00038292"/>
    </source>
</evidence>
<reference evidence="7" key="2">
    <citation type="journal article" date="2020" name="mSystems">
        <title>Genome- and Community-Level Interaction Insights into Carbon Utilization and Element Cycling Functions of Hydrothermarchaeota in Hydrothermal Sediment.</title>
        <authorList>
            <person name="Zhou Z."/>
            <person name="Liu Y."/>
            <person name="Xu W."/>
            <person name="Pan J."/>
            <person name="Luo Z.H."/>
            <person name="Li M."/>
        </authorList>
    </citation>
    <scope>NUCLEOTIDE SEQUENCE [LARGE SCALE GENOMIC DNA]</scope>
    <source>
        <strain evidence="7">HyVt-386</strain>
    </source>
</reference>
<dbReference type="EMBL" id="LYOR01000002">
    <property type="protein sequence ID" value="OFV66509.1"/>
    <property type="molecule type" value="Genomic_DNA"/>
</dbReference>
<reference evidence="8 9" key="1">
    <citation type="submission" date="2016-05" db="EMBL/GenBank/DDBJ databases">
        <title>Microbial consortia oxidize butane by reversing methanogenesis.</title>
        <authorList>
            <person name="Laso-Perez R."/>
            <person name="Richter M."/>
            <person name="Wegener G."/>
            <person name="Musat F."/>
        </authorList>
    </citation>
    <scope>NUCLEOTIDE SEQUENCE [LARGE SCALE GENOMIC DNA]</scope>
    <source>
        <strain evidence="8">BOX1</strain>
    </source>
</reference>
<dbReference type="GO" id="GO:0016491">
    <property type="term" value="F:oxidoreductase activity"/>
    <property type="evidence" value="ECO:0007669"/>
    <property type="project" value="InterPro"/>
</dbReference>
<dbReference type="InterPro" id="IPR005025">
    <property type="entry name" value="FMN_Rdtase-like_dom"/>
</dbReference>
<dbReference type="PATRIC" id="fig|1839936.3.peg.481"/>
<dbReference type="Proteomes" id="UP000185779">
    <property type="component" value="Unassembled WGS sequence"/>
</dbReference>
<protein>
    <submittedName>
        <fullName evidence="8">Fe-S cluster protein</fullName>
    </submittedName>
    <submittedName>
        <fullName evidence="7">Flavodoxin family protein</fullName>
    </submittedName>
</protein>
<keyword evidence="4" id="KW-0288">FMN</keyword>
<comment type="caution">
    <text evidence="8">The sequence shown here is derived from an EMBL/GenBank/DDBJ whole genome shotgun (WGS) entry which is preliminary data.</text>
</comment>
<dbReference type="EMBL" id="DRIE01000073">
    <property type="protein sequence ID" value="HEC57100.1"/>
    <property type="molecule type" value="Genomic_DNA"/>
</dbReference>
<dbReference type="Gene3D" id="3.40.50.360">
    <property type="match status" value="1"/>
</dbReference>
<dbReference type="PANTHER" id="PTHR43278:SF3">
    <property type="entry name" value="IRON-SULFUR FLAVOPROTEIN MJ0731"/>
    <property type="match status" value="1"/>
</dbReference>
<dbReference type="InterPro" id="IPR051796">
    <property type="entry name" value="ISF_SsuE-like"/>
</dbReference>
<evidence type="ECO:0000256" key="3">
    <source>
        <dbReference type="ARBA" id="ARBA00022630"/>
    </source>
</evidence>
<evidence type="ECO:0000313" key="7">
    <source>
        <dbReference type="EMBL" id="HEC57100.1"/>
    </source>
</evidence>
<evidence type="ECO:0000256" key="2">
    <source>
        <dbReference type="ARBA" id="ARBA00001966"/>
    </source>
</evidence>
<comment type="cofactor">
    <cofactor evidence="1">
        <name>FMN</name>
        <dbReference type="ChEBI" id="CHEBI:58210"/>
    </cofactor>
</comment>
<evidence type="ECO:0000256" key="1">
    <source>
        <dbReference type="ARBA" id="ARBA00001917"/>
    </source>
</evidence>
<feature type="domain" description="NADPH-dependent FMN reductase-like" evidence="6">
    <location>
        <begin position="5"/>
        <end position="160"/>
    </location>
</feature>
<comment type="similarity">
    <text evidence="5">Belongs to the SsuE family. Isf subfamily.</text>
</comment>
<evidence type="ECO:0000313" key="8">
    <source>
        <dbReference type="EMBL" id="OFV66509.1"/>
    </source>
</evidence>
<dbReference type="PANTHER" id="PTHR43278">
    <property type="entry name" value="NAD(P)H-DEPENDENT FMN-CONTAINING OXIDOREDUCTASE YWQN-RELATED"/>
    <property type="match status" value="1"/>
</dbReference>
<comment type="cofactor">
    <cofactor evidence="2">
        <name>[4Fe-4S] cluster</name>
        <dbReference type="ChEBI" id="CHEBI:49883"/>
    </cofactor>
</comment>
<evidence type="ECO:0000256" key="4">
    <source>
        <dbReference type="ARBA" id="ARBA00022643"/>
    </source>
</evidence>
<sequence>MGGRIKLLGISASPRKAATDYIVREALRYAGDITEVEVEYFSVRGKDLNFCIHCDHCIKTGECVHRDGMLELYPLLLWADAIIIGTPVYQGTVSGQAKVLMDRCRALVARDIHALKGKAGAAVAVGGDRSGGQEIAIRIIIDFFIINEMIPVGGGAFGANLGASIWSKDKREEGAREDREGLKSLYKTVARLIEVASGHA</sequence>
<accession>A0A1F2P5E3</accession>
<dbReference type="InterPro" id="IPR029039">
    <property type="entry name" value="Flavoprotein-like_sf"/>
</dbReference>
<keyword evidence="3" id="KW-0285">Flavoprotein</keyword>
<evidence type="ECO:0000259" key="6">
    <source>
        <dbReference type="Pfam" id="PF03358"/>
    </source>
</evidence>
<evidence type="ECO:0000313" key="9">
    <source>
        <dbReference type="Proteomes" id="UP000185779"/>
    </source>
</evidence>
<organism evidence="8 9">
    <name type="scientific">Candidatus Syntropharchaeum butanivorans</name>
    <dbReference type="NCBI Taxonomy" id="1839936"/>
    <lineage>
        <taxon>Archaea</taxon>
        <taxon>Methanobacteriati</taxon>
        <taxon>Methanobacteriota</taxon>
        <taxon>Stenosarchaea group</taxon>
        <taxon>Methanomicrobia</taxon>
        <taxon>Methanosarcinales</taxon>
        <taxon>ANME-2 cluster</taxon>
        <taxon>Candidatus Syntropharchaeum</taxon>
    </lineage>
</organism>
<proteinExistence type="inferred from homology"/>
<dbReference type="Pfam" id="PF03358">
    <property type="entry name" value="FMN_red"/>
    <property type="match status" value="1"/>
</dbReference>
<gene>
    <name evidence="7" type="ORF">ENI32_04345</name>
    <name evidence="8" type="ORF">SBU_000476</name>
</gene>
<dbReference type="AlphaFoldDB" id="A0A1F2P5E3"/>
<dbReference type="STRING" id="1839936.SBU_000476"/>
<name>A0A1F2P5E3_9EURY</name>
<keyword evidence="9" id="KW-1185">Reference proteome</keyword>